<dbReference type="EMBL" id="CBUH010000169">
    <property type="protein sequence ID" value="CDI43281.1"/>
    <property type="molecule type" value="Genomic_DNA"/>
</dbReference>
<reference evidence="1 3" key="1">
    <citation type="submission" date="2013-09" db="EMBL/GenBank/DDBJ databases">
        <title>Draft Genome Sequence of five Lactobacillus helveticus strains CIRM-BIA 101T, 103, 104, 951 and 953 isolated from milk product.</title>
        <authorList>
            <person name="Valence F."/>
            <person name="Chuat V."/>
            <person name="Ma L."/>
            <person name="Creno S."/>
            <person name="Falentin H."/>
            <person name="Lortal S."/>
            <person name="Bizet C."/>
            <person name="Clermont D."/>
            <person name="Loux V."/>
            <person name="Bouchier C."/>
            <person name="Cousin S."/>
        </authorList>
    </citation>
    <scope>NUCLEOTIDE SEQUENCE [LARGE SCALE GENOMIC DNA]</scope>
    <source>
        <strain evidence="1 3">CIRM-BIA 953</strain>
    </source>
</reference>
<gene>
    <name evidence="1" type="ORF">LHCIRMBIA953_02552</name>
    <name evidence="2" type="ORF">LHCIRMBIA953_02636</name>
</gene>
<protein>
    <submittedName>
        <fullName evidence="1">Uncharacterized protein</fullName>
    </submittedName>
</protein>
<dbReference type="Proteomes" id="UP000017243">
    <property type="component" value="Unassembled WGS sequence"/>
</dbReference>
<name>U4QIQ0_LACHE</name>
<accession>U4QIQ0</accession>
<dbReference type="AlphaFoldDB" id="U4QIQ0"/>
<comment type="caution">
    <text evidence="1">The sequence shown here is derived from an EMBL/GenBank/DDBJ whole genome shotgun (WGS) entry which is preliminary data.</text>
</comment>
<evidence type="ECO:0000313" key="1">
    <source>
        <dbReference type="EMBL" id="CDI43281.1"/>
    </source>
</evidence>
<evidence type="ECO:0000313" key="2">
    <source>
        <dbReference type="EMBL" id="CDI43363.1"/>
    </source>
</evidence>
<sequence length="107" mass="12017">MSFANTDLNQSIKTSNKKVLTFLPSGIKTTPAWLFEEFTSSSLAKHGIRRLLKGHRTYNLASDEEIDNIEYMIQLTDSDLADSDSVLNISKDTPITYLGFGKWKIDG</sequence>
<dbReference type="EMBL" id="CBUH010000169">
    <property type="protein sequence ID" value="CDI43363.1"/>
    <property type="molecule type" value="Genomic_DNA"/>
</dbReference>
<evidence type="ECO:0000313" key="3">
    <source>
        <dbReference type="Proteomes" id="UP000017243"/>
    </source>
</evidence>
<organism evidence="1 3">
    <name type="scientific">Lactobacillus helveticus CIRM-BIA 953</name>
    <dbReference type="NCBI Taxonomy" id="1226335"/>
    <lineage>
        <taxon>Bacteria</taxon>
        <taxon>Bacillati</taxon>
        <taxon>Bacillota</taxon>
        <taxon>Bacilli</taxon>
        <taxon>Lactobacillales</taxon>
        <taxon>Lactobacillaceae</taxon>
        <taxon>Lactobacillus</taxon>
    </lineage>
</organism>
<dbReference type="RefSeq" id="WP_023061937.1">
    <property type="nucleotide sequence ID" value="NZ_CBUH010000169.1"/>
</dbReference>
<proteinExistence type="predicted"/>